<dbReference type="InterPro" id="IPR022267">
    <property type="entry name" value="Asp2"/>
</dbReference>
<keyword evidence="2" id="KW-1185">Reference proteome</keyword>
<reference evidence="1 2" key="2">
    <citation type="submission" date="2020-08" db="EMBL/GenBank/DDBJ databases">
        <title>Listeria ohnekaius sp. nov. and Listeria portnoyii sp. nov. isolated from non-agricultural and natural environments.</title>
        <authorList>
            <person name="Weller D."/>
            <person name="Belias A.M."/>
            <person name="Liao J."/>
            <person name="Guo S."/>
            <person name="Orsi R.H."/>
            <person name="Wiedmann M."/>
        </authorList>
    </citation>
    <scope>NUCLEOTIDE SEQUENCE [LARGE SCALE GENOMIC DNA]</scope>
    <source>
        <strain evidence="1 2">FSL W9-0585</strain>
    </source>
</reference>
<dbReference type="RefSeq" id="WP_181676911.1">
    <property type="nucleotide sequence ID" value="NZ_JABJVM010000010.1"/>
</dbReference>
<dbReference type="EMBL" id="JABJVM010000010">
    <property type="protein sequence ID" value="MBA3926765.1"/>
    <property type="molecule type" value="Genomic_DNA"/>
</dbReference>
<evidence type="ECO:0008006" key="3">
    <source>
        <dbReference type="Google" id="ProtNLM"/>
    </source>
</evidence>
<name>A0A7W1T766_9LIST</name>
<dbReference type="InterPro" id="IPR029058">
    <property type="entry name" value="AB_hydrolase_fold"/>
</dbReference>
<organism evidence="1 2">
    <name type="scientific">Listeria rustica</name>
    <dbReference type="NCBI Taxonomy" id="2713503"/>
    <lineage>
        <taxon>Bacteria</taxon>
        <taxon>Bacillati</taxon>
        <taxon>Bacillota</taxon>
        <taxon>Bacilli</taxon>
        <taxon>Bacillales</taxon>
        <taxon>Listeriaceae</taxon>
        <taxon>Listeria</taxon>
    </lineage>
</organism>
<reference evidence="1 2" key="1">
    <citation type="submission" date="2020-05" db="EMBL/GenBank/DDBJ databases">
        <authorList>
            <person name="Carlin C.R."/>
        </authorList>
    </citation>
    <scope>NUCLEOTIDE SEQUENCE [LARGE SCALE GENOMIC DNA]</scope>
    <source>
        <strain evidence="1 2">FSL W9-0585</strain>
    </source>
</reference>
<proteinExistence type="predicted"/>
<dbReference type="AlphaFoldDB" id="A0A7W1T766"/>
<dbReference type="Proteomes" id="UP000548787">
    <property type="component" value="Unassembled WGS sequence"/>
</dbReference>
<accession>A0A7W1T766</accession>
<dbReference type="SUPFAM" id="SSF53474">
    <property type="entry name" value="alpha/beta-Hydrolases"/>
    <property type="match status" value="1"/>
</dbReference>
<dbReference type="GO" id="GO:0015031">
    <property type="term" value="P:protein transport"/>
    <property type="evidence" value="ECO:0007669"/>
    <property type="project" value="InterPro"/>
</dbReference>
<evidence type="ECO:0000313" key="1">
    <source>
        <dbReference type="EMBL" id="MBA3926765.1"/>
    </source>
</evidence>
<gene>
    <name evidence="1" type="ORF">HPK16_10470</name>
</gene>
<dbReference type="Pfam" id="PF16929">
    <property type="entry name" value="Asp2"/>
    <property type="match status" value="1"/>
</dbReference>
<sequence>MKITMKDLSYSDKTIHLPFSVEGDLQSCEFAYYIHQDGQFIEKHWYQELTEDSTIQFEPIYSGMYQVRLFIRKDGQLFFNELSTELHLDRQQDKLVEVTFPNEKVFYSDVPVKYLFQPAKSKSNHLILSFSGLYSTEMRGGAPVYNHIRTLEPVDAHKLFILDSYKEQFCYYVGFGGSHDFERSVVSLITTIANQLKIPPENIIATGSSKGGAAALYYSIKYHFGKAIIGAPQIYIAKYLDRRATSPSMRERFDRLLGDTPDYGMKFWNGLILNQVALNTTFPELHFHVGKGDFHYKEHLVPLFKKFDQKEIPYTLDLADYMEHNQTGLYFTPFLLKKVEEIVKFRNEV</sequence>
<protein>
    <recommendedName>
        <fullName evidence="3">Two component regulator three Y domain-containing protein</fullName>
    </recommendedName>
</protein>
<evidence type="ECO:0000313" key="2">
    <source>
        <dbReference type="Proteomes" id="UP000548787"/>
    </source>
</evidence>
<dbReference type="Gene3D" id="3.40.50.1820">
    <property type="entry name" value="alpha/beta hydrolase"/>
    <property type="match status" value="1"/>
</dbReference>
<comment type="caution">
    <text evidence="1">The sequence shown here is derived from an EMBL/GenBank/DDBJ whole genome shotgun (WGS) entry which is preliminary data.</text>
</comment>